<dbReference type="InterPro" id="IPR045090">
    <property type="entry name" value="Pept_M3A_M3B"/>
</dbReference>
<dbReference type="InterPro" id="IPR001567">
    <property type="entry name" value="Pept_M3A_M3B_dom"/>
</dbReference>
<dbReference type="Proteomes" id="UP001632038">
    <property type="component" value="Unassembled WGS sequence"/>
</dbReference>
<dbReference type="GO" id="GO:0004222">
    <property type="term" value="F:metalloendopeptidase activity"/>
    <property type="evidence" value="ECO:0007669"/>
    <property type="project" value="UniProtKB-EC"/>
</dbReference>
<evidence type="ECO:0000256" key="4">
    <source>
        <dbReference type="ARBA" id="ARBA00022801"/>
    </source>
</evidence>
<dbReference type="AlphaFoldDB" id="A0ABD3BSB6"/>
<comment type="catalytic activity">
    <reaction evidence="7">
        <text>Hydrolysis of oligopeptides, with broad specificity. Gly or Ala commonly occur as P1 or P1' residues, but more distant residues are also important, as is shown by the fact that Z-Gly-Pro-Gly-|-Gly-Pro-Ala is cleaved, but not Z-(Gly)(5).</text>
        <dbReference type="EC" id="3.4.24.70"/>
    </reaction>
</comment>
<protein>
    <recommendedName>
        <fullName evidence="8">oligopeptidase A</fullName>
        <ecNumber evidence="8">3.4.24.70</ecNumber>
    </recommendedName>
</protein>
<dbReference type="Gene3D" id="3.40.390.10">
    <property type="entry name" value="Collagenase (Catalytic Domain)"/>
    <property type="match status" value="1"/>
</dbReference>
<dbReference type="Pfam" id="PF19310">
    <property type="entry name" value="TOP_N"/>
    <property type="match status" value="1"/>
</dbReference>
<name>A0ABD3BSB6_9LAMI</name>
<evidence type="ECO:0000256" key="10">
    <source>
        <dbReference type="SAM" id="Coils"/>
    </source>
</evidence>
<dbReference type="Gene3D" id="1.10.1370.10">
    <property type="entry name" value="Neurolysin, domain 3"/>
    <property type="match status" value="1"/>
</dbReference>
<keyword evidence="2 9" id="KW-0645">Protease</keyword>
<keyword evidence="4 9" id="KW-0378">Hydrolase</keyword>
<dbReference type="PANTHER" id="PTHR11804:SF83">
    <property type="entry name" value="LD37516P"/>
    <property type="match status" value="1"/>
</dbReference>
<dbReference type="EC" id="3.4.24.70" evidence="8"/>
<reference evidence="14" key="1">
    <citation type="journal article" date="2024" name="IScience">
        <title>Strigolactones Initiate the Formation of Haustorium-like Structures in Castilleja.</title>
        <authorList>
            <person name="Buerger M."/>
            <person name="Peterson D."/>
            <person name="Chory J."/>
        </authorList>
    </citation>
    <scope>NUCLEOTIDE SEQUENCE [LARGE SCALE GENOMIC DNA]</scope>
</reference>
<evidence type="ECO:0000259" key="11">
    <source>
        <dbReference type="Pfam" id="PF01432"/>
    </source>
</evidence>
<evidence type="ECO:0000256" key="3">
    <source>
        <dbReference type="ARBA" id="ARBA00022723"/>
    </source>
</evidence>
<feature type="domain" description="Peptidase M3A/M3B catalytic" evidence="11">
    <location>
        <begin position="233"/>
        <end position="692"/>
    </location>
</feature>
<keyword evidence="3 9" id="KW-0479">Metal-binding</keyword>
<comment type="caution">
    <text evidence="13">The sequence shown here is derived from an EMBL/GenBank/DDBJ whole genome shotgun (WGS) entry which is preliminary data.</text>
</comment>
<dbReference type="Pfam" id="PF01432">
    <property type="entry name" value="Peptidase_M3"/>
    <property type="match status" value="1"/>
</dbReference>
<feature type="domain" description="Oligopeptidase A N-terminal" evidence="12">
    <location>
        <begin position="30"/>
        <end position="151"/>
    </location>
</feature>
<evidence type="ECO:0000256" key="7">
    <source>
        <dbReference type="ARBA" id="ARBA00024603"/>
    </source>
</evidence>
<organism evidence="13 14">
    <name type="scientific">Castilleja foliolosa</name>
    <dbReference type="NCBI Taxonomy" id="1961234"/>
    <lineage>
        <taxon>Eukaryota</taxon>
        <taxon>Viridiplantae</taxon>
        <taxon>Streptophyta</taxon>
        <taxon>Embryophyta</taxon>
        <taxon>Tracheophyta</taxon>
        <taxon>Spermatophyta</taxon>
        <taxon>Magnoliopsida</taxon>
        <taxon>eudicotyledons</taxon>
        <taxon>Gunneridae</taxon>
        <taxon>Pentapetalae</taxon>
        <taxon>asterids</taxon>
        <taxon>lamiids</taxon>
        <taxon>Lamiales</taxon>
        <taxon>Orobanchaceae</taxon>
        <taxon>Pedicularideae</taxon>
        <taxon>Castillejinae</taxon>
        <taxon>Castilleja</taxon>
    </lineage>
</organism>
<evidence type="ECO:0000256" key="2">
    <source>
        <dbReference type="ARBA" id="ARBA00022670"/>
    </source>
</evidence>
<evidence type="ECO:0000256" key="9">
    <source>
        <dbReference type="RuleBase" id="RU003435"/>
    </source>
</evidence>
<comment type="similarity">
    <text evidence="1 9">Belongs to the peptidase M3 family.</text>
</comment>
<comment type="cofactor">
    <cofactor evidence="9">
        <name>Zn(2+)</name>
        <dbReference type="ChEBI" id="CHEBI:29105"/>
    </cofactor>
    <text evidence="9">Binds 1 zinc ion.</text>
</comment>
<accession>A0ABD3BSB6</accession>
<dbReference type="InterPro" id="IPR034005">
    <property type="entry name" value="M3A_DCP"/>
</dbReference>
<dbReference type="PANTHER" id="PTHR11804">
    <property type="entry name" value="PROTEASE M3 THIMET OLIGOPEPTIDASE-RELATED"/>
    <property type="match status" value="1"/>
</dbReference>
<proteinExistence type="inferred from homology"/>
<evidence type="ECO:0000256" key="5">
    <source>
        <dbReference type="ARBA" id="ARBA00022833"/>
    </source>
</evidence>
<dbReference type="InterPro" id="IPR024079">
    <property type="entry name" value="MetalloPept_cat_dom_sf"/>
</dbReference>
<dbReference type="EMBL" id="JAVIJP010000066">
    <property type="protein sequence ID" value="KAL3620152.1"/>
    <property type="molecule type" value="Genomic_DNA"/>
</dbReference>
<feature type="coiled-coil region" evidence="10">
    <location>
        <begin position="148"/>
        <end position="179"/>
    </location>
</feature>
<evidence type="ECO:0000259" key="12">
    <source>
        <dbReference type="Pfam" id="PF19310"/>
    </source>
</evidence>
<dbReference type="GO" id="GO:0005829">
    <property type="term" value="C:cytosol"/>
    <property type="evidence" value="ECO:0007669"/>
    <property type="project" value="UniProtKB-ARBA"/>
</dbReference>
<sequence length="699" mass="79240">MMGTIQNPLLQDFIFPPYDAIEANHICPAIQSLLINLAAELVKLEKTVEPTWPNLVVPLEKIIDKLSIVWGIVNHLSSVKDSIEFRAAIAQVQPKKVEFQLKLRQSKPIYEAFKAIRGSSDWEDLGEARKRVVELKLNEAILYGVSLEDIEKERFNEVEQELEKLAQKFEENILDATKNYEKVVVDKKEIEGLPLTTLALAAETAISKGYDNAAAESGPWIITLDGPVYRSVIQHARNRSLREEIYRAYVSRASEGPLNNTPIIERILELRLEKAKLLGYGNYAEFSFEAKMATLNKARDLIDKLHNASWCPAIKDIEDLRDYARLQGAEEANNLNQWDINFWSERLRESKYDLNEEELRPFFALPKVMDGLFNLAKKLFDIDIEPADGMAPVWSKDVSFYKVKDSSNTPIAYFYFDPYTRPSEKRGGAWMDVVVGRSSVLSDDNNGPRLPVAHIVCNQTPPTKDKPSLMTIREVEAVFHEFGHALQHMLTKQDEGLVSGNQGIEWDAVEIPSLFMENWCYQRDTILAIAKHYETGETLPEDACLRILSARTYRAGSQLLRQLRYGGVDLELHSSYVPGGPESIYDIDQKIGKKTNPIPLLPEDRFLCSFSHIFADKYAAGYYSYQWAEVLSADAFSAFEEAGLDNEQSIEEMGYKFRETILALGGGKSPNEVFIEFRGREPSPNAFLRYNGLLPATVA</sequence>
<keyword evidence="5 9" id="KW-0862">Zinc</keyword>
<evidence type="ECO:0000313" key="14">
    <source>
        <dbReference type="Proteomes" id="UP001632038"/>
    </source>
</evidence>
<dbReference type="FunFam" id="3.40.390.10:FF:000009">
    <property type="entry name" value="Oligopeptidase A"/>
    <property type="match status" value="1"/>
</dbReference>
<dbReference type="CDD" id="cd06456">
    <property type="entry name" value="M3A_DCP"/>
    <property type="match status" value="1"/>
</dbReference>
<evidence type="ECO:0000256" key="1">
    <source>
        <dbReference type="ARBA" id="ARBA00006040"/>
    </source>
</evidence>
<keyword evidence="14" id="KW-1185">Reference proteome</keyword>
<dbReference type="SUPFAM" id="SSF55486">
    <property type="entry name" value="Metalloproteases ('zincins'), catalytic domain"/>
    <property type="match status" value="1"/>
</dbReference>
<gene>
    <name evidence="13" type="ORF">CASFOL_035064</name>
</gene>
<keyword evidence="6 9" id="KW-0482">Metalloprotease</keyword>
<keyword evidence="10" id="KW-0175">Coiled coil</keyword>
<dbReference type="InterPro" id="IPR045666">
    <property type="entry name" value="OpdA_N"/>
</dbReference>
<evidence type="ECO:0000256" key="6">
    <source>
        <dbReference type="ARBA" id="ARBA00023049"/>
    </source>
</evidence>
<dbReference type="InterPro" id="IPR024077">
    <property type="entry name" value="Neurolysin/TOP_dom2"/>
</dbReference>
<dbReference type="GO" id="GO:0046872">
    <property type="term" value="F:metal ion binding"/>
    <property type="evidence" value="ECO:0007669"/>
    <property type="project" value="UniProtKB-UniRule"/>
</dbReference>
<evidence type="ECO:0000313" key="13">
    <source>
        <dbReference type="EMBL" id="KAL3620152.1"/>
    </source>
</evidence>
<dbReference type="GO" id="GO:0006508">
    <property type="term" value="P:proteolysis"/>
    <property type="evidence" value="ECO:0007669"/>
    <property type="project" value="UniProtKB-KW"/>
</dbReference>
<evidence type="ECO:0000256" key="8">
    <source>
        <dbReference type="ARBA" id="ARBA00026100"/>
    </source>
</evidence>